<evidence type="ECO:0000313" key="2">
    <source>
        <dbReference type="EMBL" id="CAF2125961.1"/>
    </source>
</evidence>
<proteinExistence type="predicted"/>
<protein>
    <submittedName>
        <fullName evidence="2">Uncharacterized protein</fullName>
    </submittedName>
</protein>
<dbReference type="Proteomes" id="UP000663842">
    <property type="component" value="Unassembled WGS sequence"/>
</dbReference>
<accession>A0A816VDK4</accession>
<dbReference type="Proteomes" id="UP000663887">
    <property type="component" value="Unassembled WGS sequence"/>
</dbReference>
<dbReference type="EMBL" id="CAJOBF010001876">
    <property type="protein sequence ID" value="CAF3991510.1"/>
    <property type="molecule type" value="Genomic_DNA"/>
</dbReference>
<sequence>MPVTIHTSNVDDSVIHWNGVYHHHAPNGNRELIKRLIARIKSRVLTEPYPVVLIAEEEIRYAKFTKAELAVMPLPSQMESALQKYRRKHIPALPSSLDFKITLLYQST</sequence>
<comment type="caution">
    <text evidence="2">The sequence shown here is derived from an EMBL/GenBank/DDBJ whole genome shotgun (WGS) entry which is preliminary data.</text>
</comment>
<evidence type="ECO:0000313" key="4">
    <source>
        <dbReference type="EMBL" id="CAF4198417.1"/>
    </source>
</evidence>
<evidence type="ECO:0000313" key="5">
    <source>
        <dbReference type="Proteomes" id="UP000663856"/>
    </source>
</evidence>
<reference evidence="2" key="1">
    <citation type="submission" date="2021-02" db="EMBL/GenBank/DDBJ databases">
        <authorList>
            <person name="Nowell W R."/>
        </authorList>
    </citation>
    <scope>NUCLEOTIDE SEQUENCE</scope>
</reference>
<dbReference type="Proteomes" id="UP000663856">
    <property type="component" value="Unassembled WGS sequence"/>
</dbReference>
<name>A0A816VDK4_9BILA</name>
<organism evidence="2 5">
    <name type="scientific">Rotaria magnacalcarata</name>
    <dbReference type="NCBI Taxonomy" id="392030"/>
    <lineage>
        <taxon>Eukaryota</taxon>
        <taxon>Metazoa</taxon>
        <taxon>Spiralia</taxon>
        <taxon>Gnathifera</taxon>
        <taxon>Rotifera</taxon>
        <taxon>Eurotatoria</taxon>
        <taxon>Bdelloidea</taxon>
        <taxon>Philodinida</taxon>
        <taxon>Philodinidae</taxon>
        <taxon>Rotaria</taxon>
    </lineage>
</organism>
<evidence type="ECO:0000313" key="1">
    <source>
        <dbReference type="EMBL" id="CAF2079334.1"/>
    </source>
</evidence>
<evidence type="ECO:0000313" key="6">
    <source>
        <dbReference type="Proteomes" id="UP000663866"/>
    </source>
</evidence>
<keyword evidence="6" id="KW-1185">Reference proteome</keyword>
<evidence type="ECO:0000313" key="3">
    <source>
        <dbReference type="EMBL" id="CAF3991510.1"/>
    </source>
</evidence>
<dbReference type="EMBL" id="CAJOBG010006815">
    <property type="protein sequence ID" value="CAF4198417.1"/>
    <property type="molecule type" value="Genomic_DNA"/>
</dbReference>
<gene>
    <name evidence="4" type="ORF">OVN521_LOCUS26254</name>
    <name evidence="3" type="ORF">UXM345_LOCUS15630</name>
    <name evidence="2" type="ORF">WKI299_LOCUS25309</name>
    <name evidence="1" type="ORF">XDN619_LOCUS14292</name>
</gene>
<dbReference type="Proteomes" id="UP000663866">
    <property type="component" value="Unassembled WGS sequence"/>
</dbReference>
<dbReference type="AlphaFoldDB" id="A0A816VDK4"/>
<dbReference type="EMBL" id="CAJNRG010005619">
    <property type="protein sequence ID" value="CAF2079334.1"/>
    <property type="molecule type" value="Genomic_DNA"/>
</dbReference>
<dbReference type="EMBL" id="CAJNRF010010929">
    <property type="protein sequence ID" value="CAF2125961.1"/>
    <property type="molecule type" value="Genomic_DNA"/>
</dbReference>